<proteinExistence type="predicted"/>
<feature type="compositionally biased region" description="Polar residues" evidence="1">
    <location>
        <begin position="489"/>
        <end position="516"/>
    </location>
</feature>
<keyword evidence="3" id="KW-1185">Reference proteome</keyword>
<accession>A0A0J1B110</accession>
<dbReference type="AlphaFoldDB" id="A0A0J1B110"/>
<protein>
    <submittedName>
        <fullName evidence="2">Uncharacterized protein</fullName>
    </submittedName>
</protein>
<dbReference type="GeneID" id="28986798"/>
<dbReference type="Proteomes" id="UP000053611">
    <property type="component" value="Unassembled WGS sequence"/>
</dbReference>
<evidence type="ECO:0000256" key="1">
    <source>
        <dbReference type="SAM" id="MobiDB-lite"/>
    </source>
</evidence>
<reference evidence="2 3" key="1">
    <citation type="submission" date="2015-03" db="EMBL/GenBank/DDBJ databases">
        <title>Genomics and transcriptomics of the oil-accumulating basidiomycete yeast T. oleaginosus allow insights into substrate utilization and the diverse evolutionary trajectories of mating systems in fungi.</title>
        <authorList>
            <consortium name="DOE Joint Genome Institute"/>
            <person name="Kourist R."/>
            <person name="Kracht O."/>
            <person name="Bracharz F."/>
            <person name="Lipzen A."/>
            <person name="Nolan M."/>
            <person name="Ohm R."/>
            <person name="Grigoriev I."/>
            <person name="Sun S."/>
            <person name="Heitman J."/>
            <person name="Bruck T."/>
            <person name="Nowrousian M."/>
        </authorList>
    </citation>
    <scope>NUCLEOTIDE SEQUENCE [LARGE SCALE GENOMIC DNA]</scope>
    <source>
        <strain evidence="2 3">IBC0246</strain>
    </source>
</reference>
<dbReference type="EMBL" id="KQ087220">
    <property type="protein sequence ID" value="KLT41289.1"/>
    <property type="molecule type" value="Genomic_DNA"/>
</dbReference>
<gene>
    <name evidence="2" type="ORF">CC85DRAFT_320380</name>
</gene>
<feature type="compositionally biased region" description="Polar residues" evidence="1">
    <location>
        <begin position="580"/>
        <end position="594"/>
    </location>
</feature>
<feature type="compositionally biased region" description="Polar residues" evidence="1">
    <location>
        <begin position="559"/>
        <end position="572"/>
    </location>
</feature>
<feature type="region of interest" description="Disordered" evidence="1">
    <location>
        <begin position="103"/>
        <end position="143"/>
    </location>
</feature>
<evidence type="ECO:0000313" key="2">
    <source>
        <dbReference type="EMBL" id="KLT41289.1"/>
    </source>
</evidence>
<feature type="compositionally biased region" description="Polar residues" evidence="1">
    <location>
        <begin position="524"/>
        <end position="536"/>
    </location>
</feature>
<feature type="compositionally biased region" description="Polar residues" evidence="1">
    <location>
        <begin position="116"/>
        <end position="138"/>
    </location>
</feature>
<feature type="compositionally biased region" description="Basic and acidic residues" evidence="1">
    <location>
        <begin position="599"/>
        <end position="608"/>
    </location>
</feature>
<sequence length="674" mass="74839">MCQTGRDQPCTESPTGTHHFERLTDKHPHSLIFGWSCGHCRKGLCFTEQKCQDRWESMWAQNNGASNAEGPVPTTFQGHTECESPGPSTAMMLMSPADNSMMRTNPRQPPFPMGTPSGQLESMTRQPPANSLPATAPSQRPLELQEPQMAPTFWRPNRKDFFTLMPSPPQMQHARVPPIAQEGLFRMPNSMGHPVPVSRGSQEQPAPAEHAPPRPPPVRAPQRASATHEPKGQPMSAHHAPRGQPMSNVQVVQSQRPPVVPGSQHRRMGDQSRLQAHAPPQPQSRRTQPQAMYKEPAIPGPPAIHPSQAIHGWQAARQPPPHAMHEWHATNQPHIKPPSPALHPPQVPCPPHALRLPHALHPSQVPHRPQDLHFPHAVHPGQDFYPPHVVNPPRGFPPPQVIHPSHPSHATHPSLPPAHAVHHYHADHHYQPVLYPYTTGDAVSVNWSETLDRGQGLSQRDVMRWRQEVYNVGGGQAFVDGSSEADSMLQTPETQDMSIQRPISQDQETQGHNVLTQHRFGNPPSATLKRQNSKSATPEGPALTVYQQPMKKEARPTATHESNTFTSGTHQSHPPLHVQQKPQASPVSTKSKNQNQRKVKVEHEEKWKGKGKAKQKTDLPPGTNLSQDSSAPGRTQRPPTPATHTTQVGLVPMRRIEQPKPIKYEESFIDTGMW</sequence>
<name>A0A0J1B110_9TREE</name>
<feature type="compositionally biased region" description="Polar residues" evidence="1">
    <location>
        <begin position="623"/>
        <end position="633"/>
    </location>
</feature>
<organism evidence="2 3">
    <name type="scientific">Cutaneotrichosporon oleaginosum</name>
    <dbReference type="NCBI Taxonomy" id="879819"/>
    <lineage>
        <taxon>Eukaryota</taxon>
        <taxon>Fungi</taxon>
        <taxon>Dikarya</taxon>
        <taxon>Basidiomycota</taxon>
        <taxon>Agaricomycotina</taxon>
        <taxon>Tremellomycetes</taxon>
        <taxon>Trichosporonales</taxon>
        <taxon>Trichosporonaceae</taxon>
        <taxon>Cutaneotrichosporon</taxon>
    </lineage>
</organism>
<feature type="region of interest" description="Disordered" evidence="1">
    <location>
        <begin position="489"/>
        <end position="657"/>
    </location>
</feature>
<feature type="compositionally biased region" description="Low complexity" evidence="1">
    <location>
        <begin position="247"/>
        <end position="263"/>
    </location>
</feature>
<feature type="region of interest" description="Disordered" evidence="1">
    <location>
        <begin position="185"/>
        <end position="295"/>
    </location>
</feature>
<evidence type="ECO:0000313" key="3">
    <source>
        <dbReference type="Proteomes" id="UP000053611"/>
    </source>
</evidence>
<dbReference type="RefSeq" id="XP_018277780.1">
    <property type="nucleotide sequence ID" value="XM_018426195.1"/>
</dbReference>